<dbReference type="Proteomes" id="UP000006860">
    <property type="component" value="Chromosome"/>
</dbReference>
<evidence type="ECO:0000256" key="11">
    <source>
        <dbReference type="SAM" id="MobiDB-lite"/>
    </source>
</evidence>
<dbReference type="EC" id="1.14.11.55" evidence="10"/>
<evidence type="ECO:0000256" key="6">
    <source>
        <dbReference type="ARBA" id="ARBA00022964"/>
    </source>
</evidence>
<sequence length="301" mass="33618">MIMQTAVSERTTDPYYSRVTETWEAAERVDPVVWDHSAPGPLSSEQVDQFERDGFLFLPDLFSQGEVSQFLGHAEELARNWPEESPGLVREPESQAVRSIFRLHAVSDTFQKVFSDPRLVGPVQQILASDLYVHQSRINYKPAMDGKEFFWHSDFETWHVEDGMPAMRTISVSVFLTESNEFNGPLMLVPGSHKTFIRCVGETPENHHEQSLKRQQIGVPSRDALAKLVDDGGIVAPKGSAGSVVMFDCNTMHGSAGNLSPSPRSNLFAVYNSVHNELGKPFGASEPRPDFLAERNVKTVE</sequence>
<evidence type="ECO:0000256" key="3">
    <source>
        <dbReference type="ARBA" id="ARBA00007851"/>
    </source>
</evidence>
<evidence type="ECO:0000256" key="8">
    <source>
        <dbReference type="ARBA" id="ARBA00023004"/>
    </source>
</evidence>
<keyword evidence="7" id="KW-0560">Oxidoreductase</keyword>
<comment type="catalytic activity">
    <reaction evidence="9">
        <text>L-ectoine + 2-oxoglutarate + O2 = 5-hydroxyectoine + succinate + CO2</text>
        <dbReference type="Rhea" id="RHEA:45740"/>
        <dbReference type="ChEBI" id="CHEBI:15379"/>
        <dbReference type="ChEBI" id="CHEBI:16526"/>
        <dbReference type="ChEBI" id="CHEBI:16810"/>
        <dbReference type="ChEBI" id="CHEBI:30031"/>
        <dbReference type="ChEBI" id="CHEBI:58515"/>
        <dbReference type="ChEBI" id="CHEBI:85413"/>
        <dbReference type="EC" id="1.14.11.55"/>
    </reaction>
</comment>
<dbReference type="HOGENOM" id="CLU_048953_5_0_0"/>
<gene>
    <name evidence="12" type="ordered locus">Plabr_3303</name>
</gene>
<dbReference type="InterPro" id="IPR012774">
    <property type="entry name" value="EctD"/>
</dbReference>
<dbReference type="PANTHER" id="PTHR20883">
    <property type="entry name" value="PHYTANOYL-COA DIOXYGENASE DOMAIN CONTAINING 1"/>
    <property type="match status" value="1"/>
</dbReference>
<keyword evidence="6" id="KW-0223">Dioxygenase</keyword>
<dbReference type="InterPro" id="IPR008775">
    <property type="entry name" value="Phytyl_CoA_dOase-like"/>
</dbReference>
<keyword evidence="8" id="KW-0408">Iron</keyword>
<dbReference type="GO" id="GO:0005506">
    <property type="term" value="F:iron ion binding"/>
    <property type="evidence" value="ECO:0007669"/>
    <property type="project" value="UniProtKB-ARBA"/>
</dbReference>
<dbReference type="SUPFAM" id="SSF51197">
    <property type="entry name" value="Clavaminate synthase-like"/>
    <property type="match status" value="1"/>
</dbReference>
<dbReference type="Pfam" id="PF05721">
    <property type="entry name" value="PhyH"/>
    <property type="match status" value="1"/>
</dbReference>
<comment type="function">
    <text evidence="2">Involved in the biosynthesis of 5-hydroxyectoine, called compatible solute, which helps organisms to survive extreme osmotic stress by acting as a highly soluble organic osmolyte. Catalyzes the 2-oxoglutarate-dependent selective hydroxylation of L-ectoine to yield (4S,5S)-5-hydroxyectoine.</text>
</comment>
<dbReference type="STRING" id="756272.Plabr_3303"/>
<evidence type="ECO:0000256" key="9">
    <source>
        <dbReference type="ARBA" id="ARBA00049228"/>
    </source>
</evidence>
<evidence type="ECO:0000256" key="1">
    <source>
        <dbReference type="ARBA" id="ARBA00001954"/>
    </source>
</evidence>
<dbReference type="NCBIfam" id="TIGR02408">
    <property type="entry name" value="ectoine_ThpD"/>
    <property type="match status" value="1"/>
</dbReference>
<evidence type="ECO:0000256" key="10">
    <source>
        <dbReference type="NCBIfam" id="TIGR02408"/>
    </source>
</evidence>
<organism evidence="12 13">
    <name type="scientific">Rubinisphaera brasiliensis (strain ATCC 49424 / DSM 5305 / JCM 21570 / IAM 15109 / NBRC 103401 / IFAM 1448)</name>
    <name type="common">Planctomyces brasiliensis</name>
    <dbReference type="NCBI Taxonomy" id="756272"/>
    <lineage>
        <taxon>Bacteria</taxon>
        <taxon>Pseudomonadati</taxon>
        <taxon>Planctomycetota</taxon>
        <taxon>Planctomycetia</taxon>
        <taxon>Planctomycetales</taxon>
        <taxon>Planctomycetaceae</taxon>
        <taxon>Rubinisphaera</taxon>
    </lineage>
</organism>
<proteinExistence type="inferred from homology"/>
<evidence type="ECO:0000256" key="4">
    <source>
        <dbReference type="ARBA" id="ARBA00011738"/>
    </source>
</evidence>
<dbReference type="AlphaFoldDB" id="F0SKE3"/>
<evidence type="ECO:0000256" key="7">
    <source>
        <dbReference type="ARBA" id="ARBA00023002"/>
    </source>
</evidence>
<evidence type="ECO:0000256" key="5">
    <source>
        <dbReference type="ARBA" id="ARBA00022723"/>
    </source>
</evidence>
<dbReference type="PANTHER" id="PTHR20883:SF48">
    <property type="entry name" value="ECTOINE DIOXYGENASE"/>
    <property type="match status" value="1"/>
</dbReference>
<evidence type="ECO:0000256" key="2">
    <source>
        <dbReference type="ARBA" id="ARBA00004063"/>
    </source>
</evidence>
<comment type="cofactor">
    <cofactor evidence="1">
        <name>Fe(2+)</name>
        <dbReference type="ChEBI" id="CHEBI:29033"/>
    </cofactor>
</comment>
<evidence type="ECO:0000313" key="12">
    <source>
        <dbReference type="EMBL" id="ADY60900.1"/>
    </source>
</evidence>
<reference evidence="13" key="1">
    <citation type="submission" date="2011-02" db="EMBL/GenBank/DDBJ databases">
        <title>The complete genome of Planctomyces brasiliensis DSM 5305.</title>
        <authorList>
            <person name="Lucas S."/>
            <person name="Copeland A."/>
            <person name="Lapidus A."/>
            <person name="Bruce D."/>
            <person name="Goodwin L."/>
            <person name="Pitluck S."/>
            <person name="Kyrpides N."/>
            <person name="Mavromatis K."/>
            <person name="Pagani I."/>
            <person name="Ivanova N."/>
            <person name="Ovchinnikova G."/>
            <person name="Lu M."/>
            <person name="Detter J.C."/>
            <person name="Han C."/>
            <person name="Land M."/>
            <person name="Hauser L."/>
            <person name="Markowitz V."/>
            <person name="Cheng J.-F."/>
            <person name="Hugenholtz P."/>
            <person name="Woyke T."/>
            <person name="Wu D."/>
            <person name="Tindall B."/>
            <person name="Pomrenke H.G."/>
            <person name="Brambilla E."/>
            <person name="Klenk H.-P."/>
            <person name="Eisen J.A."/>
        </authorList>
    </citation>
    <scope>NUCLEOTIDE SEQUENCE [LARGE SCALE GENOMIC DNA]</scope>
    <source>
        <strain evidence="13">ATCC 49424 / DSM 5305 / JCM 21570 / NBRC 103401 / IFAM 1448</strain>
    </source>
</reference>
<dbReference type="eggNOG" id="COG5285">
    <property type="taxonomic scope" value="Bacteria"/>
</dbReference>
<dbReference type="KEGG" id="pbs:Plabr_3303"/>
<dbReference type="RefSeq" id="WP_013629620.1">
    <property type="nucleotide sequence ID" value="NC_015174.1"/>
</dbReference>
<dbReference type="GO" id="GO:0016706">
    <property type="term" value="F:2-oxoglutarate-dependent dioxygenase activity"/>
    <property type="evidence" value="ECO:0007669"/>
    <property type="project" value="InterPro"/>
</dbReference>
<dbReference type="EMBL" id="CP002546">
    <property type="protein sequence ID" value="ADY60900.1"/>
    <property type="molecule type" value="Genomic_DNA"/>
</dbReference>
<comment type="subunit">
    <text evidence="4">Homodimer.</text>
</comment>
<keyword evidence="5" id="KW-0479">Metal-binding</keyword>
<comment type="similarity">
    <text evidence="3">Belongs to the PhyH family. EctD subfamily.</text>
</comment>
<feature type="compositionally biased region" description="Basic and acidic residues" evidence="11">
    <location>
        <begin position="287"/>
        <end position="301"/>
    </location>
</feature>
<accession>F0SKE3</accession>
<protein>
    <recommendedName>
        <fullName evidence="10">Ectoine hydroxylase</fullName>
        <ecNumber evidence="10">1.14.11.55</ecNumber>
    </recommendedName>
</protein>
<dbReference type="Gene3D" id="2.60.120.620">
    <property type="entry name" value="q2cbj1_9rhob like domain"/>
    <property type="match status" value="1"/>
</dbReference>
<evidence type="ECO:0000313" key="13">
    <source>
        <dbReference type="Proteomes" id="UP000006860"/>
    </source>
</evidence>
<name>F0SKE3_RUBBR</name>
<feature type="region of interest" description="Disordered" evidence="11">
    <location>
        <begin position="282"/>
        <end position="301"/>
    </location>
</feature>
<keyword evidence="13" id="KW-1185">Reference proteome</keyword>